<feature type="transmembrane region" description="Helical" evidence="6">
    <location>
        <begin position="294"/>
        <end position="311"/>
    </location>
</feature>
<proteinExistence type="predicted"/>
<dbReference type="FunCoup" id="A0A165CD51">
    <property type="interactions" value="31"/>
</dbReference>
<reference evidence="7 8" key="1">
    <citation type="journal article" date="2016" name="Mol. Biol. Evol.">
        <title>Comparative Genomics of Early-Diverging Mushroom-Forming Fungi Provides Insights into the Origins of Lignocellulose Decay Capabilities.</title>
        <authorList>
            <person name="Nagy L.G."/>
            <person name="Riley R."/>
            <person name="Tritt A."/>
            <person name="Adam C."/>
            <person name="Daum C."/>
            <person name="Floudas D."/>
            <person name="Sun H."/>
            <person name="Yadav J.S."/>
            <person name="Pangilinan J."/>
            <person name="Larsson K.H."/>
            <person name="Matsuura K."/>
            <person name="Barry K."/>
            <person name="Labutti K."/>
            <person name="Kuo R."/>
            <person name="Ohm R.A."/>
            <person name="Bhattacharya S.S."/>
            <person name="Shirouzu T."/>
            <person name="Yoshinaga Y."/>
            <person name="Martin F.M."/>
            <person name="Grigoriev I.V."/>
            <person name="Hibbett D.S."/>
        </authorList>
    </citation>
    <scope>NUCLEOTIDE SEQUENCE [LARGE SCALE GENOMIC DNA]</scope>
    <source>
        <strain evidence="7 8">HHB12029</strain>
    </source>
</reference>
<dbReference type="Pfam" id="PF03547">
    <property type="entry name" value="Mem_trans"/>
    <property type="match status" value="1"/>
</dbReference>
<feature type="transmembrane region" description="Helical" evidence="6">
    <location>
        <begin position="20"/>
        <end position="42"/>
    </location>
</feature>
<feature type="transmembrane region" description="Helical" evidence="6">
    <location>
        <begin position="114"/>
        <end position="133"/>
    </location>
</feature>
<dbReference type="InParanoid" id="A0A165CD51"/>
<feature type="transmembrane region" description="Helical" evidence="6">
    <location>
        <begin position="379"/>
        <end position="403"/>
    </location>
</feature>
<dbReference type="PANTHER" id="PTHR31794">
    <property type="entry name" value="AUXIN EFFLUX TRANSPORTER FAMILY PROTEIN (EUROFUNG)"/>
    <property type="match status" value="1"/>
</dbReference>
<sequence>MSSFNSAELGPAIVVSVKATGLAVAQIVVTCLAGFVLGRIGFLDKKAQKFLNNMNLKLFTPALVFSKIALTLSPEKLVNIAVVPLGFVLFTAVSAGIAGLTACAFRLRPGKRRFVICCSMAVNSNSLPIALIQSLSTAVPALKWTPDDTPNAMLARGISYLVLYSTLGLVWRWSFMVTYLEKADTLEATPSLDAEHGAGTPSASSEEALSIEKPSGDPASEGGTPGAKEGGTQQPPHTAPEGRAQRWRRLWRTISQFLTPPTYAAILSIFIAAITPLQNVVARATPITGAIDSMADIAVPMTLVVLGAYFVPEKTPQKTGDVSAASSTVELTTTPLDDSEANRTVLASVLARMILTPVVLYPFLLILAVFTPFKIFHDPIFILAMCLLIGGPTAVTMAQLTSAASASFERLVSRVIFWSYIVCLTPLTIAGTLVAILITMIPSRA</sequence>
<evidence type="ECO:0000256" key="4">
    <source>
        <dbReference type="ARBA" id="ARBA00023136"/>
    </source>
</evidence>
<dbReference type="AlphaFoldDB" id="A0A165CD51"/>
<feature type="region of interest" description="Disordered" evidence="5">
    <location>
        <begin position="191"/>
        <end position="243"/>
    </location>
</feature>
<dbReference type="GO" id="GO:0005783">
    <property type="term" value="C:endoplasmic reticulum"/>
    <property type="evidence" value="ECO:0007669"/>
    <property type="project" value="TreeGrafter"/>
</dbReference>
<gene>
    <name evidence="7" type="ORF">EXIGLDRAFT_778812</name>
</gene>
<evidence type="ECO:0008006" key="9">
    <source>
        <dbReference type="Google" id="ProtNLM"/>
    </source>
</evidence>
<accession>A0A165CD51</accession>
<evidence type="ECO:0000256" key="2">
    <source>
        <dbReference type="ARBA" id="ARBA00022692"/>
    </source>
</evidence>
<evidence type="ECO:0000256" key="1">
    <source>
        <dbReference type="ARBA" id="ARBA00004141"/>
    </source>
</evidence>
<evidence type="ECO:0000256" key="5">
    <source>
        <dbReference type="SAM" id="MobiDB-lite"/>
    </source>
</evidence>
<evidence type="ECO:0000313" key="7">
    <source>
        <dbReference type="EMBL" id="KZV82252.1"/>
    </source>
</evidence>
<dbReference type="InterPro" id="IPR004776">
    <property type="entry name" value="Mem_transp_PIN-like"/>
</dbReference>
<dbReference type="GO" id="GO:0055085">
    <property type="term" value="P:transmembrane transport"/>
    <property type="evidence" value="ECO:0007669"/>
    <property type="project" value="InterPro"/>
</dbReference>
<keyword evidence="3 6" id="KW-1133">Transmembrane helix</keyword>
<dbReference type="GO" id="GO:0016020">
    <property type="term" value="C:membrane"/>
    <property type="evidence" value="ECO:0007669"/>
    <property type="project" value="UniProtKB-SubCell"/>
</dbReference>
<evidence type="ECO:0000256" key="3">
    <source>
        <dbReference type="ARBA" id="ARBA00022989"/>
    </source>
</evidence>
<keyword evidence="4 6" id="KW-0472">Membrane</keyword>
<dbReference type="PANTHER" id="PTHR31794:SF2">
    <property type="entry name" value="AUXIN EFFLUX TRANSPORTER FAMILY PROTEIN (EUROFUNG)"/>
    <property type="match status" value="1"/>
</dbReference>
<dbReference type="Proteomes" id="UP000077266">
    <property type="component" value="Unassembled WGS sequence"/>
</dbReference>
<comment type="subcellular location">
    <subcellularLocation>
        <location evidence="1">Membrane</location>
        <topology evidence="1">Multi-pass membrane protein</topology>
    </subcellularLocation>
</comment>
<feature type="transmembrane region" description="Helical" evidence="6">
    <location>
        <begin position="153"/>
        <end position="173"/>
    </location>
</feature>
<protein>
    <recommendedName>
        <fullName evidence="9">Auxin efflux carrier</fullName>
    </recommendedName>
</protein>
<keyword evidence="2 6" id="KW-0812">Transmembrane</keyword>
<feature type="transmembrane region" description="Helical" evidence="6">
    <location>
        <begin position="415"/>
        <end position="441"/>
    </location>
</feature>
<dbReference type="STRING" id="1314781.A0A165CD51"/>
<organism evidence="7 8">
    <name type="scientific">Exidia glandulosa HHB12029</name>
    <dbReference type="NCBI Taxonomy" id="1314781"/>
    <lineage>
        <taxon>Eukaryota</taxon>
        <taxon>Fungi</taxon>
        <taxon>Dikarya</taxon>
        <taxon>Basidiomycota</taxon>
        <taxon>Agaricomycotina</taxon>
        <taxon>Agaricomycetes</taxon>
        <taxon>Auriculariales</taxon>
        <taxon>Exidiaceae</taxon>
        <taxon>Exidia</taxon>
    </lineage>
</organism>
<evidence type="ECO:0000256" key="6">
    <source>
        <dbReference type="SAM" id="Phobius"/>
    </source>
</evidence>
<feature type="transmembrane region" description="Helical" evidence="6">
    <location>
        <begin position="78"/>
        <end position="102"/>
    </location>
</feature>
<name>A0A165CD51_EXIGL</name>
<dbReference type="EMBL" id="KV426336">
    <property type="protein sequence ID" value="KZV82252.1"/>
    <property type="molecule type" value="Genomic_DNA"/>
</dbReference>
<dbReference type="OrthoDB" id="2499604at2759"/>
<keyword evidence="8" id="KW-1185">Reference proteome</keyword>
<feature type="transmembrane region" description="Helical" evidence="6">
    <location>
        <begin position="349"/>
        <end position="373"/>
    </location>
</feature>
<evidence type="ECO:0000313" key="8">
    <source>
        <dbReference type="Proteomes" id="UP000077266"/>
    </source>
</evidence>
<feature type="transmembrane region" description="Helical" evidence="6">
    <location>
        <begin position="253"/>
        <end position="274"/>
    </location>
</feature>